<keyword evidence="1" id="KW-1133">Transmembrane helix</keyword>
<accession>A0A0G4IBT0</accession>
<dbReference type="EMBL" id="CDMZ01005802">
    <property type="protein sequence ID" value="CEM54628.1"/>
    <property type="molecule type" value="Genomic_DNA"/>
</dbReference>
<keyword evidence="1" id="KW-0812">Transmembrane</keyword>
<keyword evidence="1" id="KW-0472">Membrane</keyword>
<proteinExistence type="predicted"/>
<protein>
    <submittedName>
        <fullName evidence="2">Uncharacterized protein</fullName>
    </submittedName>
</protein>
<evidence type="ECO:0000313" key="2">
    <source>
        <dbReference type="EMBL" id="CEM54628.1"/>
    </source>
</evidence>
<feature type="transmembrane region" description="Helical" evidence="1">
    <location>
        <begin position="179"/>
        <end position="199"/>
    </location>
</feature>
<dbReference type="AlphaFoldDB" id="A0A0G4IBT0"/>
<evidence type="ECO:0000256" key="1">
    <source>
        <dbReference type="SAM" id="Phobius"/>
    </source>
</evidence>
<gene>
    <name evidence="2" type="ORF">Cvel_12921</name>
</gene>
<name>A0A0G4IBT0_9ALVE</name>
<reference evidence="2" key="1">
    <citation type="submission" date="2014-11" db="EMBL/GenBank/DDBJ databases">
        <authorList>
            <person name="Otto D Thomas"/>
            <person name="Naeem Raeece"/>
        </authorList>
    </citation>
    <scope>NUCLEOTIDE SEQUENCE</scope>
</reference>
<sequence length="237" mass="27330">MSGRIEYREGEAIGVGDRLRFRCELGTLWVKESDQKADEQFSIKGVECQWDSSDGPERIPVFRDLKELFECRGCTVPLEWREGKHPKGSRYTVETLSIRRAAKDEIKSFQQNDTKKGVAINDTLFFTCPEGGELRVAKKARVRGGATCVNPLRREEFDLEVSDVKCVRSTGAVFLDFCLWAVFALLLAVAFWVFIWYGWKEKWRRRRIARRLNLQRLVVPPESADVSEMVREALQSC</sequence>
<dbReference type="VEuPathDB" id="CryptoDB:Cvel_12921"/>
<organism evidence="2">
    <name type="scientific">Chromera velia CCMP2878</name>
    <dbReference type="NCBI Taxonomy" id="1169474"/>
    <lineage>
        <taxon>Eukaryota</taxon>
        <taxon>Sar</taxon>
        <taxon>Alveolata</taxon>
        <taxon>Colpodellida</taxon>
        <taxon>Chromeraceae</taxon>
        <taxon>Chromera</taxon>
    </lineage>
</organism>
<dbReference type="PhylomeDB" id="A0A0G4IBT0"/>